<evidence type="ECO:0000313" key="5">
    <source>
        <dbReference type="EMBL" id="QIR16539.1"/>
    </source>
</evidence>
<comment type="similarity">
    <text evidence="1">Belongs to the GSP E family.</text>
</comment>
<accession>A0A6G9QRW6</accession>
<dbReference type="GO" id="GO:0016887">
    <property type="term" value="F:ATP hydrolysis activity"/>
    <property type="evidence" value="ECO:0007669"/>
    <property type="project" value="TreeGrafter"/>
</dbReference>
<proteinExistence type="inferred from homology"/>
<feature type="domain" description="Bacterial type II secretion system protein E" evidence="4">
    <location>
        <begin position="104"/>
        <end position="485"/>
    </location>
</feature>
<evidence type="ECO:0000256" key="2">
    <source>
        <dbReference type="ARBA" id="ARBA00022741"/>
    </source>
</evidence>
<dbReference type="SUPFAM" id="SSF52540">
    <property type="entry name" value="P-loop containing nucleoside triphosphate hydrolases"/>
    <property type="match status" value="1"/>
</dbReference>
<keyword evidence="5" id="KW-0614">Plasmid</keyword>
<organism evidence="5 6">
    <name type="scientific">Shewanella aestuarii</name>
    <dbReference type="NCBI Taxonomy" id="1028752"/>
    <lineage>
        <taxon>Bacteria</taxon>
        <taxon>Pseudomonadati</taxon>
        <taxon>Pseudomonadota</taxon>
        <taxon>Gammaproteobacteria</taxon>
        <taxon>Alteromonadales</taxon>
        <taxon>Shewanellaceae</taxon>
        <taxon>Shewanella</taxon>
    </lineage>
</organism>
<keyword evidence="2" id="KW-0547">Nucleotide-binding</keyword>
<geneLocation type="plasmid" evidence="5 6">
    <name>pPN3F2_2</name>
</geneLocation>
<evidence type="ECO:0000313" key="6">
    <source>
        <dbReference type="Proteomes" id="UP000502608"/>
    </source>
</evidence>
<dbReference type="GO" id="GO:0005886">
    <property type="term" value="C:plasma membrane"/>
    <property type="evidence" value="ECO:0007669"/>
    <property type="project" value="TreeGrafter"/>
</dbReference>
<evidence type="ECO:0000259" key="4">
    <source>
        <dbReference type="Pfam" id="PF00437"/>
    </source>
</evidence>
<dbReference type="Proteomes" id="UP000502608">
    <property type="component" value="Plasmid pPN3F2_2"/>
</dbReference>
<dbReference type="Pfam" id="PF00437">
    <property type="entry name" value="T2SSE"/>
    <property type="match status" value="1"/>
</dbReference>
<evidence type="ECO:0000256" key="1">
    <source>
        <dbReference type="ARBA" id="ARBA00006611"/>
    </source>
</evidence>
<dbReference type="AlphaFoldDB" id="A0A6G9QRW6"/>
<dbReference type="GO" id="GO:0005524">
    <property type="term" value="F:ATP binding"/>
    <property type="evidence" value="ECO:0007669"/>
    <property type="project" value="UniProtKB-KW"/>
</dbReference>
<reference evidence="5 6" key="1">
    <citation type="submission" date="2020-03" db="EMBL/GenBank/DDBJ databases">
        <title>Complete genome sequence of Shewanella sp.</title>
        <authorList>
            <person name="Kim Y.-S."/>
            <person name="Kim S.-J."/>
            <person name="Jung H.-K."/>
            <person name="Kim K.-H."/>
        </authorList>
    </citation>
    <scope>NUCLEOTIDE SEQUENCE [LARGE SCALE GENOMIC DNA]</scope>
    <source>
        <strain evidence="5 6">PN3F2</strain>
        <plasmid evidence="5 6">pPN3F2_2</plasmid>
    </source>
</reference>
<dbReference type="KEGG" id="saes:HBH39_18860"/>
<protein>
    <submittedName>
        <fullName evidence="5">Flp pilus assembly complex ATPase component TadA</fullName>
    </submittedName>
</protein>
<dbReference type="RefSeq" id="WP_167680367.1">
    <property type="nucleotide sequence ID" value="NZ_CP050315.1"/>
</dbReference>
<dbReference type="InterPro" id="IPR027417">
    <property type="entry name" value="P-loop_NTPase"/>
</dbReference>
<dbReference type="PANTHER" id="PTHR30258">
    <property type="entry name" value="TYPE II SECRETION SYSTEM PROTEIN GSPE-RELATED"/>
    <property type="match status" value="1"/>
</dbReference>
<keyword evidence="6" id="KW-1185">Reference proteome</keyword>
<keyword evidence="3" id="KW-0067">ATP-binding</keyword>
<dbReference type="Gene3D" id="3.30.450.90">
    <property type="match status" value="1"/>
</dbReference>
<evidence type="ECO:0000256" key="3">
    <source>
        <dbReference type="ARBA" id="ARBA00022840"/>
    </source>
</evidence>
<dbReference type="PANTHER" id="PTHR30258:SF3">
    <property type="entry name" value="SLL1921 PROTEIN"/>
    <property type="match status" value="1"/>
</dbReference>
<name>A0A6G9QRW6_9GAMM</name>
<dbReference type="Gene3D" id="3.40.50.300">
    <property type="entry name" value="P-loop containing nucleotide triphosphate hydrolases"/>
    <property type="match status" value="1"/>
</dbReference>
<gene>
    <name evidence="5" type="primary">tadA</name>
    <name evidence="5" type="ORF">HBH39_18860</name>
</gene>
<dbReference type="InterPro" id="IPR001482">
    <property type="entry name" value="T2SS/T4SS_dom"/>
</dbReference>
<dbReference type="EMBL" id="CP050315">
    <property type="protein sequence ID" value="QIR16539.1"/>
    <property type="molecule type" value="Genomic_DNA"/>
</dbReference>
<sequence>MEIAHVDESFSLDDLEVIPKYVKACEHQAENGKAVAICSDGSLLIEEGAQEDKLLIQRFIKIGEREGFNNISVKIAERSDLLVLLGRSHHVVETQMDEEQENDAKATLERILAKAIKIRASDVHIRKAGADSVVYYRVDGVLTKTEPYSEQLINLAISRLINRDMGNIKEMSDDNSIENGTVNDYVIRVDGVPVKKELRLSKIPTTLGSKTVIRLNDSNVKSKKLDDFKYDEETLEFLKAEVAQSYGSTIVTGPTGSGKTNLLAAMTSAIDPSKERRTIEDPVEIKIPGVDQSTVIEGSKNATFEKLLKAMLRQDPDTLTLGEMRDAEAARQLLGFARTGHYTLSTLHVNCAALTPERLNDMGVDFSEMKSTLSSCIAVRLVPLLCPDCKLSVEDANVSAKDRKKLLSITPDLSNIRLLNPLGCQKCAGLGVYGRQSVIEYIKIQESDFEWIERRNVYAWMRHLKETRNWRSMGDRARDIALQGIIDPIHAEHFVTGIFDL</sequence>